<dbReference type="GO" id="GO:0008270">
    <property type="term" value="F:zinc ion binding"/>
    <property type="evidence" value="ECO:0007669"/>
    <property type="project" value="UniProtKB-KW"/>
</dbReference>
<dbReference type="Pfam" id="PF25597">
    <property type="entry name" value="SH3_retrovirus"/>
    <property type="match status" value="1"/>
</dbReference>
<dbReference type="InterPro" id="IPR013103">
    <property type="entry name" value="RVT_2"/>
</dbReference>
<dbReference type="InterPro" id="IPR025724">
    <property type="entry name" value="GAG-pre-integrase_dom"/>
</dbReference>
<feature type="region of interest" description="Disordered" evidence="6">
    <location>
        <begin position="668"/>
        <end position="690"/>
    </location>
</feature>
<feature type="domain" description="Integrase catalytic" evidence="8">
    <location>
        <begin position="370"/>
        <end position="545"/>
    </location>
</feature>
<dbReference type="SMART" id="SM00343">
    <property type="entry name" value="ZnF_C2HC"/>
    <property type="match status" value="1"/>
</dbReference>
<feature type="compositionally biased region" description="Basic residues" evidence="6">
    <location>
        <begin position="124"/>
        <end position="143"/>
    </location>
</feature>
<feature type="domain" description="CCHC-type" evidence="7">
    <location>
        <begin position="148"/>
        <end position="163"/>
    </location>
</feature>
<name>A0A2N9HMX8_FAGSY</name>
<keyword evidence="4" id="KW-0378">Hydrolase</keyword>
<dbReference type="EMBL" id="OIVN01003713">
    <property type="protein sequence ID" value="SPD13093.1"/>
    <property type="molecule type" value="Genomic_DNA"/>
</dbReference>
<dbReference type="GO" id="GO:0004190">
    <property type="term" value="F:aspartic-type endopeptidase activity"/>
    <property type="evidence" value="ECO:0007669"/>
    <property type="project" value="UniProtKB-KW"/>
</dbReference>
<evidence type="ECO:0000256" key="1">
    <source>
        <dbReference type="ARBA" id="ARBA00022670"/>
    </source>
</evidence>
<dbReference type="Pfam" id="PF14223">
    <property type="entry name" value="Retrotran_gag_2"/>
    <property type="match status" value="1"/>
</dbReference>
<evidence type="ECO:0000259" key="8">
    <source>
        <dbReference type="PROSITE" id="PS50994"/>
    </source>
</evidence>
<keyword evidence="5" id="KW-0862">Zinc</keyword>
<evidence type="ECO:0000256" key="3">
    <source>
        <dbReference type="ARBA" id="ARBA00022750"/>
    </source>
</evidence>
<reference evidence="9" key="1">
    <citation type="submission" date="2018-02" db="EMBL/GenBank/DDBJ databases">
        <authorList>
            <person name="Cohen D.B."/>
            <person name="Kent A.D."/>
        </authorList>
    </citation>
    <scope>NUCLEOTIDE SEQUENCE</scope>
</reference>
<dbReference type="InterPro" id="IPR043502">
    <property type="entry name" value="DNA/RNA_pol_sf"/>
</dbReference>
<dbReference type="GO" id="GO:0006508">
    <property type="term" value="P:proteolysis"/>
    <property type="evidence" value="ECO:0007669"/>
    <property type="project" value="UniProtKB-KW"/>
</dbReference>
<dbReference type="PROSITE" id="PS50994">
    <property type="entry name" value="INTEGRASE"/>
    <property type="match status" value="1"/>
</dbReference>
<dbReference type="GO" id="GO:0015074">
    <property type="term" value="P:DNA integration"/>
    <property type="evidence" value="ECO:0007669"/>
    <property type="project" value="InterPro"/>
</dbReference>
<dbReference type="SUPFAM" id="SSF56672">
    <property type="entry name" value="DNA/RNA polymerases"/>
    <property type="match status" value="1"/>
</dbReference>
<dbReference type="Pfam" id="PF07727">
    <property type="entry name" value="RVT_2"/>
    <property type="match status" value="1"/>
</dbReference>
<dbReference type="InterPro" id="IPR054722">
    <property type="entry name" value="PolX-like_BBD"/>
</dbReference>
<dbReference type="InterPro" id="IPR057670">
    <property type="entry name" value="SH3_retrovirus"/>
</dbReference>
<evidence type="ECO:0000259" key="7">
    <source>
        <dbReference type="PROSITE" id="PS50158"/>
    </source>
</evidence>
<dbReference type="PANTHER" id="PTHR42648:SF27">
    <property type="entry name" value="RNA-DIRECTED DNA POLYMERASE"/>
    <property type="match status" value="1"/>
</dbReference>
<keyword evidence="5" id="KW-0863">Zinc-finger</keyword>
<gene>
    <name evidence="9" type="ORF">FSB_LOCUS40975</name>
</gene>
<dbReference type="Pfam" id="PF13976">
    <property type="entry name" value="gag_pre-integrs"/>
    <property type="match status" value="1"/>
</dbReference>
<evidence type="ECO:0008006" key="10">
    <source>
        <dbReference type="Google" id="ProtNLM"/>
    </source>
</evidence>
<evidence type="ECO:0000256" key="2">
    <source>
        <dbReference type="ARBA" id="ARBA00022723"/>
    </source>
</evidence>
<dbReference type="GO" id="GO:0003676">
    <property type="term" value="F:nucleic acid binding"/>
    <property type="evidence" value="ECO:0007669"/>
    <property type="project" value="InterPro"/>
</dbReference>
<protein>
    <recommendedName>
        <fullName evidence="10">Integrase catalytic domain-containing protein</fullName>
    </recommendedName>
</protein>
<feature type="region of interest" description="Disordered" evidence="6">
    <location>
        <begin position="86"/>
        <end position="143"/>
    </location>
</feature>
<dbReference type="InterPro" id="IPR012337">
    <property type="entry name" value="RNaseH-like_sf"/>
</dbReference>
<dbReference type="AlphaFoldDB" id="A0A2N9HMX8"/>
<dbReference type="Pfam" id="PF22936">
    <property type="entry name" value="Pol_BBD"/>
    <property type="match status" value="1"/>
</dbReference>
<keyword evidence="2" id="KW-0479">Metal-binding</keyword>
<evidence type="ECO:0000313" key="9">
    <source>
        <dbReference type="EMBL" id="SPD13093.1"/>
    </source>
</evidence>
<dbReference type="PROSITE" id="PS50158">
    <property type="entry name" value="ZF_CCHC"/>
    <property type="match status" value="1"/>
</dbReference>
<dbReference type="Gene3D" id="3.30.420.10">
    <property type="entry name" value="Ribonuclease H-like superfamily/Ribonuclease H"/>
    <property type="match status" value="1"/>
</dbReference>
<dbReference type="InterPro" id="IPR036875">
    <property type="entry name" value="Znf_CCHC_sf"/>
</dbReference>
<keyword evidence="3" id="KW-0064">Aspartyl protease</keyword>
<dbReference type="SUPFAM" id="SSF53098">
    <property type="entry name" value="Ribonuclease H-like"/>
    <property type="match status" value="1"/>
</dbReference>
<proteinExistence type="predicted"/>
<accession>A0A2N9HMX8</accession>
<dbReference type="Pfam" id="PF00098">
    <property type="entry name" value="zf-CCHC"/>
    <property type="match status" value="1"/>
</dbReference>
<evidence type="ECO:0000256" key="4">
    <source>
        <dbReference type="ARBA" id="ARBA00022801"/>
    </source>
</evidence>
<evidence type="ECO:0000256" key="6">
    <source>
        <dbReference type="SAM" id="MobiDB-lite"/>
    </source>
</evidence>
<evidence type="ECO:0000256" key="5">
    <source>
        <dbReference type="PROSITE-ProRule" id="PRU00047"/>
    </source>
</evidence>
<organism evidence="9">
    <name type="scientific">Fagus sylvatica</name>
    <name type="common">Beechnut</name>
    <dbReference type="NCBI Taxonomy" id="28930"/>
    <lineage>
        <taxon>Eukaryota</taxon>
        <taxon>Viridiplantae</taxon>
        <taxon>Streptophyta</taxon>
        <taxon>Embryophyta</taxon>
        <taxon>Tracheophyta</taxon>
        <taxon>Spermatophyta</taxon>
        <taxon>Magnoliopsida</taxon>
        <taxon>eudicotyledons</taxon>
        <taxon>Gunneridae</taxon>
        <taxon>Pentapetalae</taxon>
        <taxon>rosids</taxon>
        <taxon>fabids</taxon>
        <taxon>Fagales</taxon>
        <taxon>Fagaceae</taxon>
        <taxon>Fagus</taxon>
    </lineage>
</organism>
<dbReference type="SUPFAM" id="SSF57756">
    <property type="entry name" value="Retrovirus zinc finger-like domains"/>
    <property type="match status" value="1"/>
</dbReference>
<dbReference type="InterPro" id="IPR039537">
    <property type="entry name" value="Retrotran_Ty1/copia-like"/>
</dbReference>
<dbReference type="InterPro" id="IPR001878">
    <property type="entry name" value="Znf_CCHC"/>
</dbReference>
<sequence>MKFDSYKMRSKHTMKQHLRAMSTMIRELKTAGNNLTDKQQVQAVICSLPSSWETMSQNMTHNENIKSFDDVARHLELEAEHLEAAKPNGSVYMAETNSRRASRPKRKSPDYTPGQVQPSGPAPKKAKTTKRTTREKRGGKKDKSKLTCYNCGKKGHFACECTKPKKVTTNPISRCVFVTGHVMIAHSTLVCTVDSAATNHVARDRVGFVEFRRIPIGSRNITVGNGASVEVLGIGTYKLDLRGGRTLLLNDVLYTPEIRRNLLSLLVLLRLGFQFVFENNCVFLYLGTIYYGSGFISDGFMVLNVDYYNNDGSIFLLTSSDNESNSSVVWHARLGHIGQEMMARLAREGLIGNLAKVTLPTCEHCLVGKSKRKPFGKGTRASFLLQLIHSDICGPMNVRARHGGSYFITFIDDFTRYGHVYLISHKSEALDCFRRYVSLVENQLDKSIKALRTDRGREYLSKQFKELCDEKGIIRQLTMPRTPQQNGVAERRNRTLLEMARSIMTQANLPISYWGDAILIATYILNQVPSKSVPSTPYELWTGKKPDLSNLRPWGSAGFVHDTSHKYGKLGPRGKKCIFIRYSEHSKGYVLIGEQPDGSITEVESRDVDFIENEFPSRGEVDKDLTLYEMMDPNEGAPSSLVENQEEILETPRDSGSDLQPSGREAFMVSSQDDEEPRTVQEALSSSASDKWMKAMDDEMESMRTNQVWDLVDLPPGRKAIGNKWVLKIKRKADGSIERFASVQLILAIVANLNLELYQMDVKTAFLNGELDEEIYMDEPVGFVAKGQERKVCKLKQSIYGLKQSSRQWYLRFHRAILLNGFTMIEEDHCVYTKGSKGSFIILLLYVDDILLAGNDAEMIVATKEWLSSNFEMKDMGEADYILGVKIFWDRSKKILGLSQQTYIKKVFERFQMSDCKPIDTPIAKNESLSQNMCPKTQDEQEKMARVPYANAIGSLMYAMMCTRPDICYAVGLVSRFQSNPRLAHWKAVKRILRYLKGTMDYVLCYQGSDLRLIGYSDADWGSDLDECKSTSAVQEAVWLRRFFQHLEVVKDTSDPMTIHCDSTAALAYAKDSKYHGKTKHIDIRYHYIRDMVTHKEVVLS</sequence>
<dbReference type="Gene3D" id="4.10.60.10">
    <property type="entry name" value="Zinc finger, CCHC-type"/>
    <property type="match status" value="1"/>
</dbReference>
<dbReference type="Pfam" id="PF00665">
    <property type="entry name" value="rve"/>
    <property type="match status" value="1"/>
</dbReference>
<dbReference type="InterPro" id="IPR001584">
    <property type="entry name" value="Integrase_cat-core"/>
</dbReference>
<dbReference type="PANTHER" id="PTHR42648">
    <property type="entry name" value="TRANSPOSASE, PUTATIVE-RELATED"/>
    <property type="match status" value="1"/>
</dbReference>
<keyword evidence="1" id="KW-0645">Protease</keyword>
<dbReference type="CDD" id="cd09272">
    <property type="entry name" value="RNase_HI_RT_Ty1"/>
    <property type="match status" value="1"/>
</dbReference>
<dbReference type="InterPro" id="IPR036397">
    <property type="entry name" value="RNaseH_sf"/>
</dbReference>